<feature type="transmembrane region" description="Helical" evidence="1">
    <location>
        <begin position="92"/>
        <end position="108"/>
    </location>
</feature>
<feature type="transmembrane region" description="Helical" evidence="1">
    <location>
        <begin position="342"/>
        <end position="362"/>
    </location>
</feature>
<dbReference type="PATRIC" id="fig|1218508.4.peg.1506"/>
<organism evidence="2 3">
    <name type="scientific">Bombilactobacillus mellis</name>
    <dbReference type="NCBI Taxonomy" id="1218508"/>
    <lineage>
        <taxon>Bacteria</taxon>
        <taxon>Bacillati</taxon>
        <taxon>Bacillota</taxon>
        <taxon>Bacilli</taxon>
        <taxon>Lactobacillales</taxon>
        <taxon>Lactobacillaceae</taxon>
        <taxon>Bombilactobacillus</taxon>
    </lineage>
</organism>
<keyword evidence="1" id="KW-1133">Transmembrane helix</keyword>
<dbReference type="HOGENOM" id="CLU_029688_5_0_9"/>
<feature type="transmembrane region" description="Helical" evidence="1">
    <location>
        <begin position="140"/>
        <end position="157"/>
    </location>
</feature>
<keyword evidence="3" id="KW-1185">Reference proteome</keyword>
<accession>A0A0F4KR39</accession>
<name>A0A0F4KR39_9LACO</name>
<dbReference type="GO" id="GO:1902815">
    <property type="term" value="P:N,N'-diacetylchitobiose import"/>
    <property type="evidence" value="ECO:0007669"/>
    <property type="project" value="TreeGrafter"/>
</dbReference>
<dbReference type="PANTHER" id="PTHR33989:SF4">
    <property type="entry name" value="PTS SYSTEM N,N'-DIACETYLCHITOBIOSE-SPECIFIC EIIC COMPONENT"/>
    <property type="match status" value="1"/>
</dbReference>
<proteinExistence type="predicted"/>
<protein>
    <submittedName>
        <fullName evidence="2">PTS Lac IIC</fullName>
    </submittedName>
</protein>
<feature type="transmembrane region" description="Helical" evidence="1">
    <location>
        <begin position="115"/>
        <end position="134"/>
    </location>
</feature>
<keyword evidence="1" id="KW-0812">Transmembrane</keyword>
<dbReference type="PANTHER" id="PTHR33989">
    <property type="match status" value="1"/>
</dbReference>
<evidence type="ECO:0000256" key="1">
    <source>
        <dbReference type="SAM" id="Phobius"/>
    </source>
</evidence>
<dbReference type="GO" id="GO:0005886">
    <property type="term" value="C:plasma membrane"/>
    <property type="evidence" value="ECO:0007669"/>
    <property type="project" value="TreeGrafter"/>
</dbReference>
<dbReference type="RefSeq" id="WP_052696336.1">
    <property type="nucleotide sequence ID" value="NZ_JAAEDY010000003.1"/>
</dbReference>
<feature type="transmembrane region" description="Helical" evidence="1">
    <location>
        <begin position="238"/>
        <end position="258"/>
    </location>
</feature>
<feature type="transmembrane region" description="Helical" evidence="1">
    <location>
        <begin position="289"/>
        <end position="312"/>
    </location>
</feature>
<dbReference type="AlphaFoldDB" id="A0A0F4KR39"/>
<keyword evidence="1" id="KW-0472">Membrane</keyword>
<dbReference type="OrthoDB" id="1651152at2"/>
<dbReference type="InterPro" id="IPR051088">
    <property type="entry name" value="PTS_Sugar-EIIC/EIIB"/>
</dbReference>
<sequence>MLKNYNQKFQQTLNNTLQNIYPLILIDAYLRLIKITLLNPNGFFTQIFHIHQNFSTFNHLCTQYLTILELLTLLFFGYLLTQNLSNFQHSDLNFSTVLILAVACMNIGPDLRMTWTLPSILLVIIISYLVAYLFCKVPWPTIRIILAFFVGYIVNLIQQNDIFVKLPGISTSARNINWWSLGPLVMLRNLATWLGIINPFTETRQSINSPAATANLSAALTHRNLNNLPFPFNLHSIYTSYAFLGGIGCTLGLVFALLILHKDRLVLQNILLSLFGFNAPLLIKLPVLFNLWLVIPFVISPILSMLIGALFIQLKWAQPAVYEIFSGTPTFLLNFLGTNGNWGSLIATILAIGCSTAIYLPFIKAEAKYENKNLD</sequence>
<reference evidence="2 3" key="1">
    <citation type="submission" date="2014-12" db="EMBL/GenBank/DDBJ databases">
        <title>Comparative genomics of the lactic acid bacteria isolated from the honey bee gut.</title>
        <authorList>
            <person name="Ellegaard K.M."/>
            <person name="Tamarit D."/>
            <person name="Javelind E."/>
            <person name="Olofsson T."/>
            <person name="Andersson S.G."/>
            <person name="Vasquez A."/>
        </authorList>
    </citation>
    <scope>NUCLEOTIDE SEQUENCE [LARGE SCALE GENOMIC DNA]</scope>
    <source>
        <strain evidence="2 3">Hon2</strain>
    </source>
</reference>
<evidence type="ECO:0000313" key="3">
    <source>
        <dbReference type="Proteomes" id="UP000033695"/>
    </source>
</evidence>
<feature type="transmembrane region" description="Helical" evidence="1">
    <location>
        <begin position="60"/>
        <end position="80"/>
    </location>
</feature>
<dbReference type="STRING" id="1218508.JG29_15150"/>
<feature type="transmembrane region" description="Helical" evidence="1">
    <location>
        <begin position="20"/>
        <end position="39"/>
    </location>
</feature>
<feature type="transmembrane region" description="Helical" evidence="1">
    <location>
        <begin position="265"/>
        <end position="283"/>
    </location>
</feature>
<comment type="caution">
    <text evidence="2">The sequence shown here is derived from an EMBL/GenBank/DDBJ whole genome shotgun (WGS) entry which is preliminary data.</text>
</comment>
<dbReference type="Proteomes" id="UP000033695">
    <property type="component" value="Unassembled WGS sequence"/>
</dbReference>
<evidence type="ECO:0000313" key="2">
    <source>
        <dbReference type="EMBL" id="KJY48454.1"/>
    </source>
</evidence>
<gene>
    <name evidence="2" type="ORF">JG29_15150</name>
</gene>
<dbReference type="EMBL" id="JXBZ01000009">
    <property type="protein sequence ID" value="KJY48454.1"/>
    <property type="molecule type" value="Genomic_DNA"/>
</dbReference>